<feature type="chain" id="PRO_5009535708" evidence="2">
    <location>
        <begin position="19"/>
        <end position="454"/>
    </location>
</feature>
<dbReference type="SUPFAM" id="SSF69304">
    <property type="entry name" value="Tricorn protease N-terminal domain"/>
    <property type="match status" value="1"/>
</dbReference>
<feature type="transmembrane region" description="Helical" evidence="1">
    <location>
        <begin position="418"/>
        <end position="438"/>
    </location>
</feature>
<gene>
    <name evidence="3" type="ORF">A3I96_01540</name>
</gene>
<dbReference type="Proteomes" id="UP000177111">
    <property type="component" value="Unassembled WGS sequence"/>
</dbReference>
<keyword evidence="1" id="KW-0812">Transmembrane</keyword>
<reference evidence="3 4" key="1">
    <citation type="journal article" date="2016" name="Nat. Commun.">
        <title>Thousands of microbial genomes shed light on interconnected biogeochemical processes in an aquifer system.</title>
        <authorList>
            <person name="Anantharaman K."/>
            <person name="Brown C.T."/>
            <person name="Hug L.A."/>
            <person name="Sharon I."/>
            <person name="Castelle C.J."/>
            <person name="Probst A.J."/>
            <person name="Thomas B.C."/>
            <person name="Singh A."/>
            <person name="Wilkins M.J."/>
            <person name="Karaoz U."/>
            <person name="Brodie E.L."/>
            <person name="Williams K.H."/>
            <person name="Hubbard S.S."/>
            <person name="Banfield J.F."/>
        </authorList>
    </citation>
    <scope>NUCLEOTIDE SEQUENCE [LARGE SCALE GENOMIC DNA]</scope>
</reference>
<keyword evidence="1" id="KW-0472">Membrane</keyword>
<accession>A0A1F8GZW1</accession>
<organism evidence="3 4">
    <name type="scientific">Candidatus Yanofskybacteria bacterium RIFCSPLOWO2_02_FULL_44_18</name>
    <dbReference type="NCBI Taxonomy" id="1802705"/>
    <lineage>
        <taxon>Bacteria</taxon>
        <taxon>Candidatus Yanofskyibacteriota</taxon>
    </lineage>
</organism>
<comment type="caution">
    <text evidence="3">The sequence shown here is derived from an EMBL/GenBank/DDBJ whole genome shotgun (WGS) entry which is preliminary data.</text>
</comment>
<proteinExistence type="predicted"/>
<dbReference type="Pfam" id="PF18895">
    <property type="entry name" value="T4SS_pilin"/>
    <property type="match status" value="1"/>
</dbReference>
<keyword evidence="1" id="KW-1133">Transmembrane helix</keyword>
<dbReference type="InterPro" id="IPR043993">
    <property type="entry name" value="T4SS_pilin"/>
</dbReference>
<evidence type="ECO:0000313" key="4">
    <source>
        <dbReference type="Proteomes" id="UP000177111"/>
    </source>
</evidence>
<dbReference type="EMBL" id="MGKT01000006">
    <property type="protein sequence ID" value="OGN30963.1"/>
    <property type="molecule type" value="Genomic_DNA"/>
</dbReference>
<evidence type="ECO:0000313" key="3">
    <source>
        <dbReference type="EMBL" id="OGN30963.1"/>
    </source>
</evidence>
<feature type="transmembrane region" description="Helical" evidence="1">
    <location>
        <begin position="374"/>
        <end position="397"/>
    </location>
</feature>
<sequence length="454" mass="48483">MSIFKYIPLLFIAANAFALNQGAVNFEDAPKAQPLDYYIQADDGWWPYLSPDGKKVVYGNGGSYLAEIGKRYEFIDLQKILNDTCRQFTNSGRWISANKILMGCLDNGAELYEVEYGTWKTRKIDTSDVDSSFLTSLTGGGLVAGDGHWAAVYAGTPLIYDGAILGGDGELGLPAITGNLLYTPCDNGTNEGPICVYQNSQLKDEFEIQGLVGGIDAIGGYVAWGGYGPGTFGRDPSGEIINLGVAGGQFEDGAPKLFSVDGKIWIGAFNGFNAIFLRPWGQKEVIIVNDAPAAAWDVGYDGKDIVITAASDKGKLHIIKVSKNSPRVDLCGDACSDLPDSQVPITQVAASTNASFSSPPQPSIPTGYPGFGQLIALILTWAFRIVGISVFLMVFIAGLQWFMAGSNPGAYDQARKRVTNAATGAVFLFAAYVILYTINPDLVKGTFSLPGIGF</sequence>
<dbReference type="AlphaFoldDB" id="A0A1F8GZW1"/>
<keyword evidence="2" id="KW-0732">Signal</keyword>
<name>A0A1F8GZW1_9BACT</name>
<evidence type="ECO:0000256" key="1">
    <source>
        <dbReference type="SAM" id="Phobius"/>
    </source>
</evidence>
<feature type="signal peptide" evidence="2">
    <location>
        <begin position="1"/>
        <end position="18"/>
    </location>
</feature>
<evidence type="ECO:0000256" key="2">
    <source>
        <dbReference type="SAM" id="SignalP"/>
    </source>
</evidence>
<protein>
    <submittedName>
        <fullName evidence="3">Uncharacterized protein</fullName>
    </submittedName>
</protein>